<dbReference type="GO" id="GO:0035999">
    <property type="term" value="P:tetrahydrofolate interconversion"/>
    <property type="evidence" value="ECO:0007669"/>
    <property type="project" value="InterPro"/>
</dbReference>
<keyword evidence="3" id="KW-0028">Amino-acid biosynthesis</keyword>
<dbReference type="Gene3D" id="3.90.1150.10">
    <property type="entry name" value="Aspartate Aminotransferase, domain 1"/>
    <property type="match status" value="1"/>
</dbReference>
<evidence type="ECO:0000313" key="7">
    <source>
        <dbReference type="EMBL" id="DAE92650.1"/>
    </source>
</evidence>
<dbReference type="GO" id="GO:0019264">
    <property type="term" value="P:glycine biosynthetic process from serine"/>
    <property type="evidence" value="ECO:0007669"/>
    <property type="project" value="InterPro"/>
</dbReference>
<dbReference type="Pfam" id="PF00464">
    <property type="entry name" value="SHMT"/>
    <property type="match status" value="1"/>
</dbReference>
<dbReference type="InterPro" id="IPR015421">
    <property type="entry name" value="PyrdxlP-dep_Trfase_major"/>
</dbReference>
<evidence type="ECO:0000256" key="4">
    <source>
        <dbReference type="ARBA" id="ARBA00022898"/>
    </source>
</evidence>
<keyword evidence="4 5" id="KW-0663">Pyridoxal phosphate</keyword>
<keyword evidence="2" id="KW-0963">Cytoplasm</keyword>
<dbReference type="PANTHER" id="PTHR11680">
    <property type="entry name" value="SERINE HYDROXYMETHYLTRANSFERASE"/>
    <property type="match status" value="1"/>
</dbReference>
<dbReference type="HAMAP" id="MF_00051">
    <property type="entry name" value="SHMT"/>
    <property type="match status" value="1"/>
</dbReference>
<dbReference type="CDD" id="cd00378">
    <property type="entry name" value="SHMT"/>
    <property type="match status" value="1"/>
</dbReference>
<evidence type="ECO:0000259" key="6">
    <source>
        <dbReference type="Pfam" id="PF00464"/>
    </source>
</evidence>
<dbReference type="GO" id="GO:0004372">
    <property type="term" value="F:glycine hydroxymethyltransferase activity"/>
    <property type="evidence" value="ECO:0007669"/>
    <property type="project" value="InterPro"/>
</dbReference>
<feature type="domain" description="Serine hydroxymethyltransferase-like" evidence="6">
    <location>
        <begin position="3"/>
        <end position="390"/>
    </location>
</feature>
<dbReference type="InterPro" id="IPR049943">
    <property type="entry name" value="Ser_HO-MeTrfase-like"/>
</dbReference>
<dbReference type="InterPro" id="IPR039429">
    <property type="entry name" value="SHMT-like_dom"/>
</dbReference>
<evidence type="ECO:0000256" key="1">
    <source>
        <dbReference type="ARBA" id="ARBA00001933"/>
    </source>
</evidence>
<evidence type="ECO:0000256" key="2">
    <source>
        <dbReference type="ARBA" id="ARBA00022490"/>
    </source>
</evidence>
<protein>
    <submittedName>
        <fullName evidence="7">Serine hydroxymethyltransferase</fullName>
    </submittedName>
</protein>
<evidence type="ECO:0000256" key="5">
    <source>
        <dbReference type="PIRSR" id="PIRSR000412-50"/>
    </source>
</evidence>
<proteinExistence type="inferred from homology"/>
<name>A0A8S5RTH7_9CAUD</name>
<evidence type="ECO:0000256" key="3">
    <source>
        <dbReference type="ARBA" id="ARBA00022605"/>
    </source>
</evidence>
<reference evidence="7" key="1">
    <citation type="journal article" date="2021" name="Proc. Natl. Acad. Sci. U.S.A.">
        <title>A Catalog of Tens of Thousands of Viruses from Human Metagenomes Reveals Hidden Associations with Chronic Diseases.</title>
        <authorList>
            <person name="Tisza M.J."/>
            <person name="Buck C.B."/>
        </authorList>
    </citation>
    <scope>NUCLEOTIDE SEQUENCE</scope>
    <source>
        <strain evidence="7">CtKN96</strain>
    </source>
</reference>
<dbReference type="InterPro" id="IPR015422">
    <property type="entry name" value="PyrdxlP-dep_Trfase_small"/>
</dbReference>
<accession>A0A8S5RTH7</accession>
<organism evidence="7">
    <name type="scientific">Caudovirales sp. gcode 4</name>
    <dbReference type="NCBI Taxonomy" id="2838363"/>
    <lineage>
        <taxon>Viruses</taxon>
        <taxon>Duplodnaviria</taxon>
        <taxon>Heunggongvirae</taxon>
        <taxon>Uroviricota</taxon>
        <taxon>Caudoviricetes</taxon>
    </lineage>
</organism>
<dbReference type="Gene3D" id="3.40.640.10">
    <property type="entry name" value="Type I PLP-dependent aspartate aminotransferase-like (Major domain)"/>
    <property type="match status" value="1"/>
</dbReference>
<dbReference type="GO" id="GO:0030170">
    <property type="term" value="F:pyridoxal phosphate binding"/>
    <property type="evidence" value="ECO:0007669"/>
    <property type="project" value="InterPro"/>
</dbReference>
<dbReference type="NCBIfam" id="NF000586">
    <property type="entry name" value="PRK00011.1"/>
    <property type="match status" value="1"/>
</dbReference>
<comment type="cofactor">
    <cofactor evidence="1 5">
        <name>pyridoxal 5'-phosphate</name>
        <dbReference type="ChEBI" id="CHEBI:597326"/>
    </cofactor>
</comment>
<sequence>MKMQKNIQELINLEMQRQSVGIELIASENYQSFAVLETQASVFANKYAEGFPGRRYYGGQENTDQLEQLVIDRAKAIFHADHANVQALSGAAANLCFYSAAMEPWDHILGMGMGFGGHLTHGAPVTFISKVFNFHNYGTLPDGSIDFDQVRSLALEFKPKVILAGFSAYPRELDYAKFVEIANEVWAIAYADISHIAGFIAAWILKNPLDYGFHAMMTTTHKSLRWPRGALILSRGKVSNPLKKPEPTIENLPTRIDRAVFPGMQGGPHMNTIAAIGVALQEAQTPAFVDYAKQALENAQIMAQEFLRRWYQLVTWGTENHMIILDFSQEEFDGGAIEEILDTVGISVSKSLIPNDPRPAFRPSGVRIGTPAMTTRGVKSKDMIQIVDFIDQAIKKRDNPDSLAEIKAQVKDFALKFPLP</sequence>
<dbReference type="InterPro" id="IPR015424">
    <property type="entry name" value="PyrdxlP-dep_Trfase"/>
</dbReference>
<dbReference type="PANTHER" id="PTHR11680:SF50">
    <property type="entry name" value="SERINE HYDROXYMETHYLTRANSFERASE"/>
    <property type="match status" value="1"/>
</dbReference>
<dbReference type="InterPro" id="IPR001085">
    <property type="entry name" value="Ser_HO-MeTrfase"/>
</dbReference>
<dbReference type="EMBL" id="BK059153">
    <property type="protein sequence ID" value="DAE92650.1"/>
    <property type="molecule type" value="Genomic_DNA"/>
</dbReference>
<dbReference type="PIRSF" id="PIRSF000412">
    <property type="entry name" value="SHMT"/>
    <property type="match status" value="1"/>
</dbReference>
<feature type="modified residue" description="N6-(pyridoxal phosphate)lysine" evidence="5">
    <location>
        <position position="222"/>
    </location>
</feature>
<dbReference type="SUPFAM" id="SSF53383">
    <property type="entry name" value="PLP-dependent transferases"/>
    <property type="match status" value="1"/>
</dbReference>